<dbReference type="Gene3D" id="3.40.50.1820">
    <property type="entry name" value="alpha/beta hydrolase"/>
    <property type="match status" value="1"/>
</dbReference>
<dbReference type="SUPFAM" id="SSF53474">
    <property type="entry name" value="alpha/beta-Hydrolases"/>
    <property type="match status" value="1"/>
</dbReference>
<proteinExistence type="inferred from homology"/>
<organism evidence="8 9">
    <name type="scientific">Hibiscus syriacus</name>
    <name type="common">Rose of Sharon</name>
    <dbReference type="NCBI Taxonomy" id="106335"/>
    <lineage>
        <taxon>Eukaryota</taxon>
        <taxon>Viridiplantae</taxon>
        <taxon>Streptophyta</taxon>
        <taxon>Embryophyta</taxon>
        <taxon>Tracheophyta</taxon>
        <taxon>Spermatophyta</taxon>
        <taxon>Magnoliopsida</taxon>
        <taxon>eudicotyledons</taxon>
        <taxon>Gunneridae</taxon>
        <taxon>Pentapetalae</taxon>
        <taxon>rosids</taxon>
        <taxon>malvids</taxon>
        <taxon>Malvales</taxon>
        <taxon>Malvaceae</taxon>
        <taxon>Malvoideae</taxon>
        <taxon>Hibiscus</taxon>
    </lineage>
</organism>
<evidence type="ECO:0000313" key="9">
    <source>
        <dbReference type="Proteomes" id="UP000436088"/>
    </source>
</evidence>
<name>A0A6A2Z590_HIBSY</name>
<dbReference type="InterPro" id="IPR033556">
    <property type="entry name" value="PLA"/>
</dbReference>
<keyword evidence="4 5" id="KW-0443">Lipid metabolism</keyword>
<comment type="similarity">
    <text evidence="1 5">Belongs to the AB hydrolase superfamily. Lipase family.</text>
</comment>
<sequence>MCGSIASRWRALSGENNWEGLLEPLDPDLRRYIIHYCQMTAAIKDLFNKKKKEADATENDFFTKACLVKGNPYKYVVDRFIYAGTGVVRSSWFGYVAVSTDEGKRALGRRDILIAWRGTMTKWELLNDCLIKHTSGIDIFPTAKEHGAKLHRGFHSVYTGTRTRCKTSARQQVLVAVEELLNKYENEETSITVTGFSLGAALATLTAMDIVANGYNKPTTGNKPCMVTAFTYGGPHIGNANLKNIFVTLGKHLHLLRIKNKKDPVTKLLPGSKTYFGNILVVDSSKSNYLKGLISPPTPSMKSMGSFFLSCINGVGTKRKRSHSRIVPLDDELKATRISEDEDEDESQPTPDESNRKHKRKRSIPEILFSAHSMDLYMHGVAIQDIKNNTHKLDHDIALVNKHSDRLKNEYKIPSNWWFGKNRKKNGSNGERSLESSKVANVSINHLLLCVFRQGKVCKWLLDCAVIIFRVKYSNGH</sequence>
<comment type="function">
    <text evidence="5">Acylhydrolase that catalyzes the hydrolysis of phospholipids at the sn-1 position.</text>
</comment>
<evidence type="ECO:0000313" key="8">
    <source>
        <dbReference type="EMBL" id="KAE8686867.1"/>
    </source>
</evidence>
<dbReference type="Pfam" id="PF01764">
    <property type="entry name" value="Lipase_3"/>
    <property type="match status" value="1"/>
</dbReference>
<gene>
    <name evidence="8" type="ORF">F3Y22_tig00111027pilonHSYRG00319</name>
</gene>
<evidence type="ECO:0000256" key="5">
    <source>
        <dbReference type="RuleBase" id="RU367093"/>
    </source>
</evidence>
<protein>
    <recommendedName>
        <fullName evidence="5">Phospholipase A1</fullName>
        <ecNumber evidence="5">3.1.1.-</ecNumber>
    </recommendedName>
</protein>
<keyword evidence="3 5" id="KW-0442">Lipid degradation</keyword>
<reference evidence="8" key="1">
    <citation type="submission" date="2019-09" db="EMBL/GenBank/DDBJ databases">
        <title>Draft genome information of white flower Hibiscus syriacus.</title>
        <authorList>
            <person name="Kim Y.-M."/>
        </authorList>
    </citation>
    <scope>NUCLEOTIDE SEQUENCE [LARGE SCALE GENOMIC DNA]</scope>
    <source>
        <strain evidence="8">YM2019G1</strain>
    </source>
</reference>
<feature type="domain" description="Fungal lipase-type" evidence="7">
    <location>
        <begin position="114"/>
        <end position="270"/>
    </location>
</feature>
<keyword evidence="2 5" id="KW-0378">Hydrolase</keyword>
<dbReference type="InterPro" id="IPR002921">
    <property type="entry name" value="Fungal_lipase-type"/>
</dbReference>
<dbReference type="InterPro" id="IPR029058">
    <property type="entry name" value="AB_hydrolase_fold"/>
</dbReference>
<comment type="caution">
    <text evidence="8">The sequence shown here is derived from an EMBL/GenBank/DDBJ whole genome shotgun (WGS) entry which is preliminary data.</text>
</comment>
<dbReference type="PANTHER" id="PTHR31828:SF20">
    <property type="entry name" value="PHOSPHOLIPASE A1"/>
    <property type="match status" value="1"/>
</dbReference>
<evidence type="ECO:0000256" key="6">
    <source>
        <dbReference type="SAM" id="MobiDB-lite"/>
    </source>
</evidence>
<feature type="region of interest" description="Disordered" evidence="6">
    <location>
        <begin position="323"/>
        <end position="362"/>
    </location>
</feature>
<dbReference type="PANTHER" id="PTHR31828">
    <property type="entry name" value="PHOSPHOLIPASE A1-IIGAMMA"/>
    <property type="match status" value="1"/>
</dbReference>
<dbReference type="EC" id="3.1.1.-" evidence="5"/>
<evidence type="ECO:0000256" key="1">
    <source>
        <dbReference type="ARBA" id="ARBA00010701"/>
    </source>
</evidence>
<keyword evidence="9" id="KW-1185">Reference proteome</keyword>
<dbReference type="EMBL" id="VEPZ02001209">
    <property type="protein sequence ID" value="KAE8686867.1"/>
    <property type="molecule type" value="Genomic_DNA"/>
</dbReference>
<dbReference type="Proteomes" id="UP000436088">
    <property type="component" value="Unassembled WGS sequence"/>
</dbReference>
<dbReference type="CDD" id="cd00519">
    <property type="entry name" value="Lipase_3"/>
    <property type="match status" value="1"/>
</dbReference>
<evidence type="ECO:0000256" key="4">
    <source>
        <dbReference type="ARBA" id="ARBA00023098"/>
    </source>
</evidence>
<accession>A0A6A2Z590</accession>
<evidence type="ECO:0000256" key="3">
    <source>
        <dbReference type="ARBA" id="ARBA00022963"/>
    </source>
</evidence>
<evidence type="ECO:0000259" key="7">
    <source>
        <dbReference type="Pfam" id="PF01764"/>
    </source>
</evidence>
<dbReference type="GO" id="GO:0016042">
    <property type="term" value="P:lipid catabolic process"/>
    <property type="evidence" value="ECO:0007669"/>
    <property type="project" value="UniProtKB-UniRule"/>
</dbReference>
<evidence type="ECO:0000256" key="2">
    <source>
        <dbReference type="ARBA" id="ARBA00022801"/>
    </source>
</evidence>
<dbReference type="GO" id="GO:0008970">
    <property type="term" value="F:phospholipase A1 activity"/>
    <property type="evidence" value="ECO:0007669"/>
    <property type="project" value="UniProtKB-UniRule"/>
</dbReference>
<dbReference type="AlphaFoldDB" id="A0A6A2Z590"/>